<keyword evidence="4" id="KW-1185">Reference proteome</keyword>
<protein>
    <submittedName>
        <fullName evidence="3">FMN reductase (NADH) RutF</fullName>
    </submittedName>
</protein>
<proteinExistence type="predicted"/>
<dbReference type="GO" id="GO:0042602">
    <property type="term" value="F:riboflavin reductase (NADPH) activity"/>
    <property type="evidence" value="ECO:0007669"/>
    <property type="project" value="TreeGrafter"/>
</dbReference>
<dbReference type="InterPro" id="IPR002563">
    <property type="entry name" value="Flavin_Rdtase-like_dom"/>
</dbReference>
<dbReference type="GO" id="GO:0010181">
    <property type="term" value="F:FMN binding"/>
    <property type="evidence" value="ECO:0007669"/>
    <property type="project" value="InterPro"/>
</dbReference>
<keyword evidence="1" id="KW-0560">Oxidoreductase</keyword>
<dbReference type="InterPro" id="IPR012349">
    <property type="entry name" value="Split_barrel_FMN-bd"/>
</dbReference>
<dbReference type="Proteomes" id="UP001143372">
    <property type="component" value="Unassembled WGS sequence"/>
</dbReference>
<evidence type="ECO:0000313" key="3">
    <source>
        <dbReference type="EMBL" id="GLK68924.1"/>
    </source>
</evidence>
<dbReference type="InterPro" id="IPR050268">
    <property type="entry name" value="NADH-dep_flavin_reductase"/>
</dbReference>
<dbReference type="SUPFAM" id="SSF50475">
    <property type="entry name" value="FMN-binding split barrel"/>
    <property type="match status" value="1"/>
</dbReference>
<dbReference type="AlphaFoldDB" id="A0A9W6J409"/>
<organism evidence="3 4">
    <name type="scientific">Hansschlegelia plantiphila</name>
    <dbReference type="NCBI Taxonomy" id="374655"/>
    <lineage>
        <taxon>Bacteria</taxon>
        <taxon>Pseudomonadati</taxon>
        <taxon>Pseudomonadota</taxon>
        <taxon>Alphaproteobacteria</taxon>
        <taxon>Hyphomicrobiales</taxon>
        <taxon>Methylopilaceae</taxon>
        <taxon>Hansschlegelia</taxon>
    </lineage>
</organism>
<dbReference type="SMART" id="SM00903">
    <property type="entry name" value="Flavin_Reduct"/>
    <property type="match status" value="1"/>
</dbReference>
<comment type="caution">
    <text evidence="3">The sequence shown here is derived from an EMBL/GenBank/DDBJ whole genome shotgun (WGS) entry which is preliminary data.</text>
</comment>
<dbReference type="Gene3D" id="2.30.110.10">
    <property type="entry name" value="Electron Transport, Fmn-binding Protein, Chain A"/>
    <property type="match status" value="1"/>
</dbReference>
<evidence type="ECO:0000256" key="1">
    <source>
        <dbReference type="ARBA" id="ARBA00023002"/>
    </source>
</evidence>
<dbReference type="PANTHER" id="PTHR30466:SF1">
    <property type="entry name" value="FMN REDUCTASE (NADH) RUTF"/>
    <property type="match status" value="1"/>
</dbReference>
<dbReference type="EMBL" id="BSFI01000008">
    <property type="protein sequence ID" value="GLK68924.1"/>
    <property type="molecule type" value="Genomic_DNA"/>
</dbReference>
<dbReference type="PANTHER" id="PTHR30466">
    <property type="entry name" value="FLAVIN REDUCTASE"/>
    <property type="match status" value="1"/>
</dbReference>
<evidence type="ECO:0000313" key="4">
    <source>
        <dbReference type="Proteomes" id="UP001143372"/>
    </source>
</evidence>
<dbReference type="Pfam" id="PF01613">
    <property type="entry name" value="Flavin_Reduct"/>
    <property type="match status" value="1"/>
</dbReference>
<gene>
    <name evidence="3" type="primary">rutF_2</name>
    <name evidence="3" type="ORF">GCM10008179_25620</name>
</gene>
<reference evidence="3" key="2">
    <citation type="submission" date="2023-01" db="EMBL/GenBank/DDBJ databases">
        <authorList>
            <person name="Sun Q."/>
            <person name="Evtushenko L."/>
        </authorList>
    </citation>
    <scope>NUCLEOTIDE SEQUENCE</scope>
    <source>
        <strain evidence="3">VKM B-2347</strain>
    </source>
</reference>
<reference evidence="3" key="1">
    <citation type="journal article" date="2014" name="Int. J. Syst. Evol. Microbiol.">
        <title>Complete genome sequence of Corynebacterium casei LMG S-19264T (=DSM 44701T), isolated from a smear-ripened cheese.</title>
        <authorList>
            <consortium name="US DOE Joint Genome Institute (JGI-PGF)"/>
            <person name="Walter F."/>
            <person name="Albersmeier A."/>
            <person name="Kalinowski J."/>
            <person name="Ruckert C."/>
        </authorList>
    </citation>
    <scope>NUCLEOTIDE SEQUENCE</scope>
    <source>
        <strain evidence="3">VKM B-2347</strain>
    </source>
</reference>
<name>A0A9W6J409_9HYPH</name>
<evidence type="ECO:0000259" key="2">
    <source>
        <dbReference type="SMART" id="SM00903"/>
    </source>
</evidence>
<sequence>MMIATERTATAHWPRDEAPAAADRAEFVDAMSRAVTSVNIVTTDGGAGRFGVTVSAVASVSADPPMILACINRNSPAAAAVRENGVLCVNLLADSHAPLSDVFAGRFGPEARFGSEAGSWTSGASGAPQLIGAVAAFDCALETAVDAGSHTIFVGRVLSVSVGGEAPLAYCRRSYCTPSALPIAC</sequence>
<accession>A0A9W6J409</accession>
<feature type="domain" description="Flavin reductase like" evidence="2">
    <location>
        <begin position="31"/>
        <end position="177"/>
    </location>
</feature>